<accession>A0ABN3ZBG3</accession>
<sequence>MKKIVAVIVVLGLMLVAFFYLYSRSGDVFQSVNADLITLSSDKNEVIEIERRQHVKDMLDIMNQGKQIKTDKQSNPDYEGTVKFHEDRFDSFSLWFDDNKQAVFLHEGTYYKLTRNDTKALQTIIKKEAKD</sequence>
<dbReference type="Pfam" id="PF26353">
    <property type="entry name" value="YhfM"/>
    <property type="match status" value="1"/>
</dbReference>
<dbReference type="Proteomes" id="UP000006867">
    <property type="component" value="Chromosome"/>
</dbReference>
<evidence type="ECO:0000313" key="3">
    <source>
        <dbReference type="Proteomes" id="UP000006867"/>
    </source>
</evidence>
<gene>
    <name evidence="2" type="ordered locus">BATR1942_02750</name>
</gene>
<organism evidence="2 3">
    <name type="scientific">Bacillus atrophaeus (strain 1942)</name>
    <dbReference type="NCBI Taxonomy" id="720555"/>
    <lineage>
        <taxon>Bacteria</taxon>
        <taxon>Bacillati</taxon>
        <taxon>Bacillota</taxon>
        <taxon>Bacilli</taxon>
        <taxon>Bacillales</taxon>
        <taxon>Bacillaceae</taxon>
        <taxon>Bacillus</taxon>
    </lineage>
</organism>
<name>A0ABN3ZBG3_BACA1</name>
<evidence type="ECO:0000259" key="1">
    <source>
        <dbReference type="Pfam" id="PF26353"/>
    </source>
</evidence>
<dbReference type="EMBL" id="CP002207">
    <property type="protein sequence ID" value="ADP31506.1"/>
    <property type="molecule type" value="Genomic_DNA"/>
</dbReference>
<reference evidence="2 3" key="1">
    <citation type="journal article" date="2011" name="Front. Microbiol.">
        <title>Genomic signatures of strain selection and enhancement in Bacillus atrophaeus var. globigii, a historical biowarfare simulant.</title>
        <authorList>
            <person name="Gibbons H.S."/>
            <person name="Broomall S.M."/>
            <person name="McNew L.A."/>
            <person name="Daligault H."/>
            <person name="Chapman C."/>
            <person name="Bruce D."/>
            <person name="Karavis M."/>
            <person name="Krepps M."/>
            <person name="McGregor P.A."/>
            <person name="Hong C."/>
            <person name="Park K.H."/>
            <person name="Akmal A."/>
            <person name="Feldman A."/>
            <person name="Lin J.S."/>
            <person name="Chang W.E."/>
            <person name="Higgs B.W."/>
            <person name="Demirev P."/>
            <person name="Lindquist J."/>
            <person name="Liem A."/>
            <person name="Fochler E."/>
            <person name="Read T.D."/>
            <person name="Tapia R."/>
            <person name="Johnson S."/>
            <person name="Bishop-Lilly K.A."/>
            <person name="Detter C."/>
            <person name="Han C."/>
            <person name="Sozhamannan S."/>
            <person name="Rosenzweig C.N."/>
            <person name="Skowronski E.W."/>
        </authorList>
    </citation>
    <scope>NUCLEOTIDE SEQUENCE [LARGE SCALE GENOMIC DNA]</scope>
    <source>
        <strain evidence="2 3">1942</strain>
    </source>
</reference>
<proteinExistence type="predicted"/>
<feature type="domain" description="YhfM-like" evidence="1">
    <location>
        <begin position="33"/>
        <end position="130"/>
    </location>
</feature>
<dbReference type="RefSeq" id="WP_003327719.1">
    <property type="nucleotide sequence ID" value="NC_014639.1"/>
</dbReference>
<keyword evidence="3" id="KW-1185">Reference proteome</keyword>
<protein>
    <recommendedName>
        <fullName evidence="1">YhfM-like domain-containing protein</fullName>
    </recommendedName>
</protein>
<dbReference type="InterPro" id="IPR058780">
    <property type="entry name" value="YhfM-like_dom"/>
</dbReference>
<evidence type="ECO:0000313" key="2">
    <source>
        <dbReference type="EMBL" id="ADP31506.1"/>
    </source>
</evidence>